<dbReference type="GO" id="GO:0008986">
    <property type="term" value="F:pyruvate, water dikinase activity"/>
    <property type="evidence" value="ECO:0007669"/>
    <property type="project" value="UniProtKB-EC"/>
</dbReference>
<dbReference type="Gene3D" id="3.50.30.10">
    <property type="entry name" value="Phosphohistidine domain"/>
    <property type="match status" value="1"/>
</dbReference>
<dbReference type="EC" id="2.7.9.2" evidence="3"/>
<dbReference type="Proteomes" id="UP000095210">
    <property type="component" value="Chromosome"/>
</dbReference>
<dbReference type="Pfam" id="PF01326">
    <property type="entry name" value="PPDK_N"/>
    <property type="match status" value="1"/>
</dbReference>
<dbReference type="Gene3D" id="3.30.470.20">
    <property type="entry name" value="ATP-grasp fold, B domain"/>
    <property type="match status" value="1"/>
</dbReference>
<dbReference type="RefSeq" id="WP_069850650.1">
    <property type="nucleotide sequence ID" value="NZ_CP014859.1"/>
</dbReference>
<evidence type="ECO:0000259" key="2">
    <source>
        <dbReference type="Pfam" id="PF01326"/>
    </source>
</evidence>
<dbReference type="SUPFAM" id="SSF56059">
    <property type="entry name" value="Glutathione synthetase ATP-binding domain-like"/>
    <property type="match status" value="1"/>
</dbReference>
<gene>
    <name evidence="3" type="ORF">TL08_18220</name>
</gene>
<dbReference type="InterPro" id="IPR051549">
    <property type="entry name" value="PEP_Utilizing_Enz"/>
</dbReference>
<dbReference type="KEGG" id="ahm:TL08_18220"/>
<dbReference type="InterPro" id="IPR002192">
    <property type="entry name" value="PPDK_AMP/ATP-bd"/>
</dbReference>
<dbReference type="GO" id="GO:0005524">
    <property type="term" value="F:ATP binding"/>
    <property type="evidence" value="ECO:0007669"/>
    <property type="project" value="InterPro"/>
</dbReference>
<dbReference type="SUPFAM" id="SSF52009">
    <property type="entry name" value="Phosphohistidine domain"/>
    <property type="match status" value="1"/>
</dbReference>
<keyword evidence="3" id="KW-0808">Transferase</keyword>
<dbReference type="AlphaFoldDB" id="A0AAC9MZG4"/>
<name>A0AAC9MZG4_9PSEU</name>
<dbReference type="PANTHER" id="PTHR43615">
    <property type="entry name" value="PHOSPHOENOLPYRUVATE SYNTHASE-RELATED"/>
    <property type="match status" value="1"/>
</dbReference>
<evidence type="ECO:0000313" key="3">
    <source>
        <dbReference type="EMBL" id="AOS64439.1"/>
    </source>
</evidence>
<dbReference type="Pfam" id="PF00391">
    <property type="entry name" value="PEP-utilizers"/>
    <property type="match status" value="1"/>
</dbReference>
<protein>
    <submittedName>
        <fullName evidence="3">Pyruvate phosphate dikinase-like protein</fullName>
        <ecNumber evidence="3">2.7.9.2</ecNumber>
    </submittedName>
</protein>
<sequence>MTDRPDRPLVLPLADPAADLATVGGKGLSLARMARADLPVPDGFHVTTEAYRRATETRLGTEILAIVGGVRDDDPAGTEAASQRVAQLFADHGIPDEVAEAVRRAYRSLGEQTPVAVRSSATAEDLPELSFAGQQDTILDVRGTEAVLAAVGRCWASLWTARAIDYRRLHRVDGTDLALAVVVQRLVPADAAGVLFTANPISGERGEAVVNASWGLGESIVSGRVTPDSIVVRREGGTILDERISDKTVMTVRTDGHPEEVPVPAEQRRIPVLTPAEIRQLVALGARIESAQQMPVDVEWARHDGRFLILQARPITGLGTREPGEEIPNDSLGVYRLWTNGNLGEAIPDVMTPCTWSLVQIFMADGMATSTLPGFRAYGNIGGRFYMDLSQAVTLAGALGIDRRRFTELSGDVFGRLPSDLPIPPVPSSRAAILRRLIPVTARVLRRVFANQRRLAGFFEQAPRRCAALRSRIEAAEDNATLAALWRDHVEPFFHECNRMLEAATRLGGTRLVHTRGVLGKTLSAADRDILLTGFQTAADPLASLGPLLGLEQLANGALDRAEFAVRFGHRSAHEFEVSRPYPAEDPQWIDEQLAGLADSARDVTAMIEERQRARDEAWERFARRSPNRVDSMRRRLAKWAEVIRYRESARSEVIRAFALIRSFVLRAGAVTGHGDDLFFLTIQEILGLLEAGTGPAALTAVPARRRTYERYSSLPPYPALILGPFDPVRWASDPERRTDLFDARGRVTEAAATVTGFPGSAGTVEGIVRVIAAPADGAALQAGEILVTTVTNIGWTPLFPKAAAIVTDVGAPLSHASIVARELGIPSVVGCGNAMMRLHDGDRVRVDGARGTVEVLTGGTER</sequence>
<organism evidence="3 4">
    <name type="scientific">Actinoalloteichus hymeniacidonis</name>
    <dbReference type="NCBI Taxonomy" id="340345"/>
    <lineage>
        <taxon>Bacteria</taxon>
        <taxon>Bacillati</taxon>
        <taxon>Actinomycetota</taxon>
        <taxon>Actinomycetes</taxon>
        <taxon>Pseudonocardiales</taxon>
        <taxon>Pseudonocardiaceae</taxon>
        <taxon>Actinoalloteichus</taxon>
    </lineage>
</organism>
<reference evidence="4" key="1">
    <citation type="submission" date="2016-03" db="EMBL/GenBank/DDBJ databases">
        <title>Complete genome sequence of the type strain Actinoalloteichus hymeniacidonis DSM 45092.</title>
        <authorList>
            <person name="Schaffert L."/>
            <person name="Albersmeier A."/>
            <person name="Winkler A."/>
            <person name="Kalinowski J."/>
            <person name="Zotchev S."/>
            <person name="Ruckert C."/>
        </authorList>
    </citation>
    <scope>NUCLEOTIDE SEQUENCE [LARGE SCALE GENOMIC DNA]</scope>
    <source>
        <strain evidence="4">HPA177(T) (DSM 45092(T))</strain>
    </source>
</reference>
<keyword evidence="3" id="KW-0670">Pyruvate</keyword>
<feature type="domain" description="PEP-utilising enzyme mobile" evidence="1">
    <location>
        <begin position="782"/>
        <end position="852"/>
    </location>
</feature>
<accession>A0AAC9MZG4</accession>
<feature type="domain" description="Pyruvate phosphate dikinase AMP/ATP-binding" evidence="2">
    <location>
        <begin position="22"/>
        <end position="323"/>
    </location>
</feature>
<dbReference type="EMBL" id="CP014859">
    <property type="protein sequence ID" value="AOS64439.1"/>
    <property type="molecule type" value="Genomic_DNA"/>
</dbReference>
<evidence type="ECO:0000259" key="1">
    <source>
        <dbReference type="Pfam" id="PF00391"/>
    </source>
</evidence>
<dbReference type="InterPro" id="IPR008279">
    <property type="entry name" value="PEP-util_enz_mobile_dom"/>
</dbReference>
<dbReference type="Gene3D" id="3.30.1490.20">
    <property type="entry name" value="ATP-grasp fold, A domain"/>
    <property type="match status" value="1"/>
</dbReference>
<dbReference type="InterPro" id="IPR013815">
    <property type="entry name" value="ATP_grasp_subdomain_1"/>
</dbReference>
<evidence type="ECO:0000313" key="4">
    <source>
        <dbReference type="Proteomes" id="UP000095210"/>
    </source>
</evidence>
<dbReference type="InterPro" id="IPR036637">
    <property type="entry name" value="Phosphohistidine_dom_sf"/>
</dbReference>
<dbReference type="PANTHER" id="PTHR43615:SF1">
    <property type="entry name" value="PPDK_N DOMAIN-CONTAINING PROTEIN"/>
    <property type="match status" value="1"/>
</dbReference>
<proteinExistence type="predicted"/>
<keyword evidence="4" id="KW-1185">Reference proteome</keyword>